<accession>A0A1I5HM12</accession>
<dbReference type="AlphaFoldDB" id="A0A1I5HM12"/>
<reference evidence="1 2" key="1">
    <citation type="submission" date="2016-10" db="EMBL/GenBank/DDBJ databases">
        <authorList>
            <person name="de Groot N.N."/>
        </authorList>
    </citation>
    <scope>NUCLEOTIDE SEQUENCE [LARGE SCALE GENOMIC DNA]</scope>
    <source>
        <strain evidence="1 2">CGMCC 4.1877</strain>
    </source>
</reference>
<organism evidence="1 2">
    <name type="scientific">Pseudonocardia ammonioxydans</name>
    <dbReference type="NCBI Taxonomy" id="260086"/>
    <lineage>
        <taxon>Bacteria</taxon>
        <taxon>Bacillati</taxon>
        <taxon>Actinomycetota</taxon>
        <taxon>Actinomycetes</taxon>
        <taxon>Pseudonocardiales</taxon>
        <taxon>Pseudonocardiaceae</taxon>
        <taxon>Pseudonocardia</taxon>
    </lineage>
</organism>
<gene>
    <name evidence="1" type="ORF">SAMN05216207_106910</name>
</gene>
<dbReference type="RefSeq" id="WP_093356087.1">
    <property type="nucleotide sequence ID" value="NZ_FOUY01000069.1"/>
</dbReference>
<sequence length="70" mass="7108">MNAVESRPELRGAVYRGDAAAILSVLGGLDPAQCLQLGGDGLLIALAQDTSGATQTAQTWVAGLGTRLAR</sequence>
<dbReference type="Proteomes" id="UP000199614">
    <property type="component" value="Unassembled WGS sequence"/>
</dbReference>
<keyword evidence="2" id="KW-1185">Reference proteome</keyword>
<name>A0A1I5HM12_PSUAM</name>
<evidence type="ECO:0000313" key="2">
    <source>
        <dbReference type="Proteomes" id="UP000199614"/>
    </source>
</evidence>
<dbReference type="EMBL" id="FOUY01000069">
    <property type="protein sequence ID" value="SFO49335.1"/>
    <property type="molecule type" value="Genomic_DNA"/>
</dbReference>
<dbReference type="STRING" id="260086.SAMN05216207_106910"/>
<protein>
    <submittedName>
        <fullName evidence="1">Uncharacterized protein</fullName>
    </submittedName>
</protein>
<evidence type="ECO:0000313" key="1">
    <source>
        <dbReference type="EMBL" id="SFO49335.1"/>
    </source>
</evidence>
<proteinExistence type="predicted"/>